<keyword evidence="4" id="KW-0143">Chaperone</keyword>
<evidence type="ECO:0000256" key="1">
    <source>
        <dbReference type="ARBA" id="ARBA00004514"/>
    </source>
</evidence>
<dbReference type="InterPro" id="IPR008622">
    <property type="entry name" value="FliT"/>
</dbReference>
<keyword evidence="8" id="KW-0969">Cilium</keyword>
<keyword evidence="2" id="KW-0963">Cytoplasm</keyword>
<evidence type="ECO:0000256" key="6">
    <source>
        <dbReference type="ARBA" id="ARBA00093785"/>
    </source>
</evidence>
<evidence type="ECO:0000256" key="5">
    <source>
        <dbReference type="ARBA" id="ARBA00093765"/>
    </source>
</evidence>
<dbReference type="Pfam" id="PF05400">
    <property type="entry name" value="FliT"/>
    <property type="match status" value="1"/>
</dbReference>
<reference evidence="8 9" key="1">
    <citation type="submission" date="2021-01" db="EMBL/GenBank/DDBJ databases">
        <title>Genomic Encyclopedia of Type Strains, Phase IV (KMG-IV): sequencing the most valuable type-strain genomes for metagenomic binning, comparative biology and taxonomic classification.</title>
        <authorList>
            <person name="Goeker M."/>
        </authorList>
    </citation>
    <scope>NUCLEOTIDE SEQUENCE [LARGE SCALE GENOMIC DNA]</scope>
    <source>
        <strain evidence="8 9">DSM 104297</strain>
    </source>
</reference>
<dbReference type="EMBL" id="JAFBFC010000007">
    <property type="protein sequence ID" value="MBM7704481.1"/>
    <property type="molecule type" value="Genomic_DNA"/>
</dbReference>
<gene>
    <name evidence="8" type="ORF">JOC83_003338</name>
</gene>
<evidence type="ECO:0000256" key="4">
    <source>
        <dbReference type="ARBA" id="ARBA00023186"/>
    </source>
</evidence>
<comment type="subcellular location">
    <subcellularLocation>
        <location evidence="1">Cytoplasm</location>
        <location evidence="1">Cytosol</location>
    </subcellularLocation>
</comment>
<protein>
    <recommendedName>
        <fullName evidence="7">Flagellar protein FliT</fullName>
    </recommendedName>
</protein>
<evidence type="ECO:0000256" key="3">
    <source>
        <dbReference type="ARBA" id="ARBA00022795"/>
    </source>
</evidence>
<name>A0ABS2QYD4_9BACI</name>
<comment type="caution">
    <text evidence="8">The sequence shown here is derived from an EMBL/GenBank/DDBJ whole genome shotgun (WGS) entry which is preliminary data.</text>
</comment>
<dbReference type="RefSeq" id="WP_205188486.1">
    <property type="nucleotide sequence ID" value="NZ_JAFBFC010000007.1"/>
</dbReference>
<keyword evidence="9" id="KW-1185">Reference proteome</keyword>
<keyword evidence="3" id="KW-1005">Bacterial flagellum biogenesis</keyword>
<keyword evidence="8" id="KW-0966">Cell projection</keyword>
<evidence type="ECO:0000256" key="2">
    <source>
        <dbReference type="ARBA" id="ARBA00022490"/>
    </source>
</evidence>
<evidence type="ECO:0000313" key="8">
    <source>
        <dbReference type="EMBL" id="MBM7704481.1"/>
    </source>
</evidence>
<organism evidence="8 9">
    <name type="scientific">Priestia iocasae</name>
    <dbReference type="NCBI Taxonomy" id="2291674"/>
    <lineage>
        <taxon>Bacteria</taxon>
        <taxon>Bacillati</taxon>
        <taxon>Bacillota</taxon>
        <taxon>Bacilli</taxon>
        <taxon>Bacillales</taxon>
        <taxon>Bacillaceae</taxon>
        <taxon>Priestia</taxon>
    </lineage>
</organism>
<proteinExistence type="inferred from homology"/>
<evidence type="ECO:0000256" key="7">
    <source>
        <dbReference type="ARBA" id="ARBA00093797"/>
    </source>
</evidence>
<keyword evidence="8" id="KW-0282">Flagellum</keyword>
<comment type="function">
    <text evidence="5">May act as an export chaperone for the filament capping protein FliD.</text>
</comment>
<sequence>MSMLHQLYEVTKALHTHVATSPSEEQRDAYIQRVDELLDARQALLSHVTKPASLEEKALAQEMITMNQAIDRALVGIKEQVAVDIRKLKIKKTKTDRYANPYANVSFDGTFYDKRK</sequence>
<accession>A0ABS2QYD4</accession>
<comment type="similarity">
    <text evidence="6">Belongs to the bacillales FliT family.</text>
</comment>
<dbReference type="Proteomes" id="UP000809829">
    <property type="component" value="Unassembled WGS sequence"/>
</dbReference>
<evidence type="ECO:0000313" key="9">
    <source>
        <dbReference type="Proteomes" id="UP000809829"/>
    </source>
</evidence>